<gene>
    <name evidence="1" type="ORF">Barrevirus5_13</name>
</gene>
<sequence>MVYLYQFFSIIIIEEMAYYKFVNSFKGEEVNKEPNITYYHVAAFSKRDPLVNNNKGLPKGSPNGLYHVRKFIIDHNGEFINVKNYYVSKRVLVKLLKHKKDNQYKVFPVYDLNIIDYPTLPDILLMKSSLLSDKRSDPLGNHNYSGFAPIY</sequence>
<proteinExistence type="predicted"/>
<organism evidence="1">
    <name type="scientific">Barrevirus sp</name>
    <dbReference type="NCBI Taxonomy" id="2487763"/>
    <lineage>
        <taxon>Viruses</taxon>
        <taxon>Varidnaviria</taxon>
        <taxon>Bamfordvirae</taxon>
        <taxon>Nucleocytoviricota</taxon>
        <taxon>Megaviricetes</taxon>
        <taxon>Imitervirales</taxon>
        <taxon>Mimiviridae</taxon>
        <taxon>Klosneuvirinae</taxon>
    </lineage>
</organism>
<dbReference type="EMBL" id="MK072002">
    <property type="protein sequence ID" value="AYV76954.1"/>
    <property type="molecule type" value="Genomic_DNA"/>
</dbReference>
<name>A0A3G4ZRK0_9VIRU</name>
<reference evidence="1" key="1">
    <citation type="submission" date="2018-10" db="EMBL/GenBank/DDBJ databases">
        <title>Hidden diversity of soil giant viruses.</title>
        <authorList>
            <person name="Schulz F."/>
            <person name="Alteio L."/>
            <person name="Goudeau D."/>
            <person name="Ryan E.M."/>
            <person name="Malmstrom R.R."/>
            <person name="Blanchard J."/>
            <person name="Woyke T."/>
        </authorList>
    </citation>
    <scope>NUCLEOTIDE SEQUENCE</scope>
    <source>
        <strain evidence="1">BAV1</strain>
    </source>
</reference>
<evidence type="ECO:0000313" key="1">
    <source>
        <dbReference type="EMBL" id="AYV76954.1"/>
    </source>
</evidence>
<protein>
    <submittedName>
        <fullName evidence="1">Uncharacterized protein</fullName>
    </submittedName>
</protein>
<accession>A0A3G4ZRK0</accession>